<dbReference type="AlphaFoldDB" id="A0A2I0UYL6"/>
<accession>A0A2I0UYL6</accession>
<comment type="caution">
    <text evidence="1">The sequence shown here is derived from an EMBL/GenBank/DDBJ whole genome shotgun (WGS) entry which is preliminary data.</text>
</comment>
<dbReference type="Proteomes" id="UP000234956">
    <property type="component" value="Unassembled WGS sequence"/>
</dbReference>
<protein>
    <submittedName>
        <fullName evidence="1">Uncharacterized protein</fullName>
    </submittedName>
</protein>
<evidence type="ECO:0000313" key="1">
    <source>
        <dbReference type="EMBL" id="PKU51150.1"/>
    </source>
</evidence>
<evidence type="ECO:0000313" key="2">
    <source>
        <dbReference type="Proteomes" id="UP000234956"/>
    </source>
</evidence>
<proteinExistence type="predicted"/>
<name>A0A2I0UYL6_9BACI</name>
<sequence>MKLYKGVIKITSQERKGTTVELFLPINLDPIYLESNYKSVQRSSYPCKRGLFTVDNS</sequence>
<reference evidence="1 2" key="1">
    <citation type="submission" date="2017-10" db="EMBL/GenBank/DDBJ databases">
        <title>Draft genome of Lysinibacillus fusiformis strain Juneja, a laboratory-derived pathogen of Drosophila melanogaster.</title>
        <authorList>
            <person name="Smith B.R."/>
            <person name="Unckless R.L."/>
        </authorList>
    </citation>
    <scope>NUCLEOTIDE SEQUENCE [LARGE SCALE GENOMIC DNA]</scope>
    <source>
        <strain evidence="1 2">Juneja</strain>
    </source>
</reference>
<organism evidence="1 2">
    <name type="scientific">Lysinibacillus fusiformis</name>
    <dbReference type="NCBI Taxonomy" id="28031"/>
    <lineage>
        <taxon>Bacteria</taxon>
        <taxon>Bacillati</taxon>
        <taxon>Bacillota</taxon>
        <taxon>Bacilli</taxon>
        <taxon>Bacillales</taxon>
        <taxon>Bacillaceae</taxon>
        <taxon>Lysinibacillus</taxon>
    </lineage>
</organism>
<gene>
    <name evidence="1" type="ORF">CRI88_10430</name>
</gene>
<dbReference type="EMBL" id="PDFK01000003">
    <property type="protein sequence ID" value="PKU51150.1"/>
    <property type="molecule type" value="Genomic_DNA"/>
</dbReference>